<gene>
    <name evidence="5" type="ORF">C7451_10897</name>
</gene>
<evidence type="ECO:0000256" key="1">
    <source>
        <dbReference type="ARBA" id="ARBA00023015"/>
    </source>
</evidence>
<keyword evidence="2 5" id="KW-0238">DNA-binding</keyword>
<evidence type="ECO:0000256" key="2">
    <source>
        <dbReference type="ARBA" id="ARBA00023125"/>
    </source>
</evidence>
<dbReference type="Gene3D" id="1.10.10.10">
    <property type="entry name" value="Winged helix-like DNA-binding domain superfamily/Winged helix DNA-binding domain"/>
    <property type="match status" value="1"/>
</dbReference>
<evidence type="ECO:0000313" key="6">
    <source>
        <dbReference type="Proteomes" id="UP000248014"/>
    </source>
</evidence>
<dbReference type="InterPro" id="IPR036388">
    <property type="entry name" value="WH-like_DNA-bd_sf"/>
</dbReference>
<evidence type="ECO:0000259" key="4">
    <source>
        <dbReference type="PROSITE" id="PS50995"/>
    </source>
</evidence>
<feature type="domain" description="HTH marR-type" evidence="4">
    <location>
        <begin position="24"/>
        <end position="156"/>
    </location>
</feature>
<reference evidence="5 6" key="1">
    <citation type="submission" date="2018-05" db="EMBL/GenBank/DDBJ databases">
        <title>Genomic Encyclopedia of Type Strains, Phase IV (KMG-IV): sequencing the most valuable type-strain genomes for metagenomic binning, comparative biology and taxonomic classification.</title>
        <authorList>
            <person name="Goeker M."/>
        </authorList>
    </citation>
    <scope>NUCLEOTIDE SEQUENCE [LARGE SCALE GENOMIC DNA]</scope>
    <source>
        <strain evidence="5 6">DSM 3183</strain>
    </source>
</reference>
<dbReference type="PANTHER" id="PTHR42756:SF1">
    <property type="entry name" value="TRANSCRIPTIONAL REPRESSOR OF EMRAB OPERON"/>
    <property type="match status" value="1"/>
</dbReference>
<dbReference type="PANTHER" id="PTHR42756">
    <property type="entry name" value="TRANSCRIPTIONAL REGULATOR, MARR"/>
    <property type="match status" value="1"/>
</dbReference>
<evidence type="ECO:0000313" key="5">
    <source>
        <dbReference type="EMBL" id="PXW74436.1"/>
    </source>
</evidence>
<dbReference type="InterPro" id="IPR000835">
    <property type="entry name" value="HTH_MarR-typ"/>
</dbReference>
<keyword evidence="3" id="KW-0804">Transcription</keyword>
<dbReference type="AlphaFoldDB" id="A0A2V3UYE3"/>
<comment type="caution">
    <text evidence="5">The sequence shown here is derived from an EMBL/GenBank/DDBJ whole genome shotgun (WGS) entry which is preliminary data.</text>
</comment>
<dbReference type="SUPFAM" id="SSF46785">
    <property type="entry name" value="Winged helix' DNA-binding domain"/>
    <property type="match status" value="1"/>
</dbReference>
<sequence length="164" mass="18175">MRLDMDSTDNRILGDPGTPAFQLERYPFFQLNRLVSRYNAVIETHLRAIGIDIPSWRVLMILGERSPRGVRDIADAAVIPLSTMTRIIQRMAQAGLVFSRPSAADGRVTEVLLAQAGEDKLVQARKATSPVYHQVIRGLSEADFNTLLVLLGQLHGNLVDEPEA</sequence>
<keyword evidence="1" id="KW-0805">Transcription regulation</keyword>
<dbReference type="EMBL" id="QJJM01000008">
    <property type="protein sequence ID" value="PXW74436.1"/>
    <property type="molecule type" value="Genomic_DNA"/>
</dbReference>
<accession>A0A2V3UYE3</accession>
<dbReference type="PROSITE" id="PS50995">
    <property type="entry name" value="HTH_MARR_2"/>
    <property type="match status" value="1"/>
</dbReference>
<dbReference type="InterPro" id="IPR036390">
    <property type="entry name" value="WH_DNA-bd_sf"/>
</dbReference>
<name>A0A2V3UYE3_9SPHN</name>
<dbReference type="Proteomes" id="UP000248014">
    <property type="component" value="Unassembled WGS sequence"/>
</dbReference>
<protein>
    <submittedName>
        <fullName evidence="5">DNA-binding MarR family transcriptional regulator</fullName>
    </submittedName>
</protein>
<keyword evidence="6" id="KW-1185">Reference proteome</keyword>
<proteinExistence type="predicted"/>
<dbReference type="GO" id="GO:0003700">
    <property type="term" value="F:DNA-binding transcription factor activity"/>
    <property type="evidence" value="ECO:0007669"/>
    <property type="project" value="InterPro"/>
</dbReference>
<dbReference type="SMART" id="SM00347">
    <property type="entry name" value="HTH_MARR"/>
    <property type="match status" value="1"/>
</dbReference>
<evidence type="ECO:0000256" key="3">
    <source>
        <dbReference type="ARBA" id="ARBA00023163"/>
    </source>
</evidence>
<organism evidence="5 6">
    <name type="scientific">Blastomonas natatoria</name>
    <dbReference type="NCBI Taxonomy" id="34015"/>
    <lineage>
        <taxon>Bacteria</taxon>
        <taxon>Pseudomonadati</taxon>
        <taxon>Pseudomonadota</taxon>
        <taxon>Alphaproteobacteria</taxon>
        <taxon>Sphingomonadales</taxon>
        <taxon>Sphingomonadaceae</taxon>
        <taxon>Blastomonas</taxon>
    </lineage>
</organism>
<dbReference type="GO" id="GO:0003677">
    <property type="term" value="F:DNA binding"/>
    <property type="evidence" value="ECO:0007669"/>
    <property type="project" value="UniProtKB-KW"/>
</dbReference>
<dbReference type="Pfam" id="PF12802">
    <property type="entry name" value="MarR_2"/>
    <property type="match status" value="1"/>
</dbReference>